<keyword evidence="2" id="KW-0238">DNA-binding</keyword>
<evidence type="ECO:0000259" key="4">
    <source>
        <dbReference type="PROSITE" id="PS50987"/>
    </source>
</evidence>
<dbReference type="OrthoDB" id="9806976at2"/>
<dbReference type="InterPro" id="IPR036388">
    <property type="entry name" value="WH-like_DNA-bd_sf"/>
</dbReference>
<dbReference type="STRING" id="525909.Afer_0309"/>
<dbReference type="RefSeq" id="WP_015797778.1">
    <property type="nucleotide sequence ID" value="NC_013124.1"/>
</dbReference>
<feature type="domain" description="HTH arsR-type" evidence="4">
    <location>
        <begin position="12"/>
        <end position="106"/>
    </location>
</feature>
<dbReference type="Pfam" id="PF01022">
    <property type="entry name" value="HTH_5"/>
    <property type="match status" value="1"/>
</dbReference>
<dbReference type="InterPro" id="IPR001845">
    <property type="entry name" value="HTH_ArsR_DNA-bd_dom"/>
</dbReference>
<dbReference type="InterPro" id="IPR051011">
    <property type="entry name" value="Metal_resp_trans_reg"/>
</dbReference>
<dbReference type="PANTHER" id="PTHR43132">
    <property type="entry name" value="ARSENICAL RESISTANCE OPERON REPRESSOR ARSR-RELATED"/>
    <property type="match status" value="1"/>
</dbReference>
<dbReference type="SMART" id="SM00418">
    <property type="entry name" value="HTH_ARSR"/>
    <property type="match status" value="1"/>
</dbReference>
<keyword evidence="3" id="KW-0804">Transcription</keyword>
<name>C7M2N3_ACIFD</name>
<dbReference type="GO" id="GO:0003700">
    <property type="term" value="F:DNA-binding transcription factor activity"/>
    <property type="evidence" value="ECO:0007669"/>
    <property type="project" value="InterPro"/>
</dbReference>
<dbReference type="EMBL" id="CP001631">
    <property type="protein sequence ID" value="ACU53277.1"/>
    <property type="molecule type" value="Genomic_DNA"/>
</dbReference>
<dbReference type="NCBIfam" id="NF033788">
    <property type="entry name" value="HTH_metalloreg"/>
    <property type="match status" value="1"/>
</dbReference>
<evidence type="ECO:0000256" key="1">
    <source>
        <dbReference type="ARBA" id="ARBA00023015"/>
    </source>
</evidence>
<gene>
    <name evidence="5" type="ordered locus">Afer_0309</name>
</gene>
<keyword evidence="1" id="KW-0805">Transcription regulation</keyword>
<protein>
    <submittedName>
        <fullName evidence="5">Transcriptional regulator, ArsR family</fullName>
    </submittedName>
</protein>
<reference evidence="5 6" key="1">
    <citation type="journal article" date="2009" name="Stand. Genomic Sci.">
        <title>Complete genome sequence of Acidimicrobium ferrooxidans type strain (ICP).</title>
        <authorList>
            <person name="Clum A."/>
            <person name="Nolan M."/>
            <person name="Lang E."/>
            <person name="Glavina Del Rio T."/>
            <person name="Tice H."/>
            <person name="Copeland A."/>
            <person name="Cheng J.F."/>
            <person name="Lucas S."/>
            <person name="Chen F."/>
            <person name="Bruce D."/>
            <person name="Goodwin L."/>
            <person name="Pitluck S."/>
            <person name="Ivanova N."/>
            <person name="Mavrommatis K."/>
            <person name="Mikhailova N."/>
            <person name="Pati A."/>
            <person name="Chen A."/>
            <person name="Palaniappan K."/>
            <person name="Goker M."/>
            <person name="Spring S."/>
            <person name="Land M."/>
            <person name="Hauser L."/>
            <person name="Chang Y.J."/>
            <person name="Jeffries C.C."/>
            <person name="Chain P."/>
            <person name="Bristow J."/>
            <person name="Eisen J.A."/>
            <person name="Markowitz V."/>
            <person name="Hugenholtz P."/>
            <person name="Kyrpides N.C."/>
            <person name="Klenk H.P."/>
            <person name="Lapidus A."/>
        </authorList>
    </citation>
    <scope>NUCLEOTIDE SEQUENCE [LARGE SCALE GENOMIC DNA]</scope>
    <source>
        <strain evidence="6">DSM 10331 / JCM 15462 / NBRC 103882 / ICP</strain>
    </source>
</reference>
<dbReference type="InterPro" id="IPR011991">
    <property type="entry name" value="ArsR-like_HTH"/>
</dbReference>
<sequence length="126" mass="14039">MGETEAATTGVSITELEEFVPMMCKALNDPKRILILLILGEAPHTVSELVSLIGAPQANVSQHLAVLRDRGIIEAQREGSNVWYRLRYPEILDALSVLREIFRAELRRKGAIIPQPDGWPDHWAAS</sequence>
<accession>C7M2N3</accession>
<dbReference type="CDD" id="cd00090">
    <property type="entry name" value="HTH_ARSR"/>
    <property type="match status" value="1"/>
</dbReference>
<dbReference type="Gene3D" id="1.10.10.10">
    <property type="entry name" value="Winged helix-like DNA-binding domain superfamily/Winged helix DNA-binding domain"/>
    <property type="match status" value="1"/>
</dbReference>
<dbReference type="AlphaFoldDB" id="C7M2N3"/>
<dbReference type="KEGG" id="afo:Afer_0309"/>
<dbReference type="PROSITE" id="PS50987">
    <property type="entry name" value="HTH_ARSR_2"/>
    <property type="match status" value="1"/>
</dbReference>
<dbReference type="InterPro" id="IPR036390">
    <property type="entry name" value="WH_DNA-bd_sf"/>
</dbReference>
<dbReference type="Proteomes" id="UP000000771">
    <property type="component" value="Chromosome"/>
</dbReference>
<dbReference type="PRINTS" id="PR00778">
    <property type="entry name" value="HTHARSR"/>
</dbReference>
<evidence type="ECO:0000313" key="6">
    <source>
        <dbReference type="Proteomes" id="UP000000771"/>
    </source>
</evidence>
<organism evidence="5 6">
    <name type="scientific">Acidimicrobium ferrooxidans (strain DSM 10331 / JCM 15462 / NBRC 103882 / ICP)</name>
    <dbReference type="NCBI Taxonomy" id="525909"/>
    <lineage>
        <taxon>Bacteria</taxon>
        <taxon>Bacillati</taxon>
        <taxon>Actinomycetota</taxon>
        <taxon>Acidimicrobiia</taxon>
        <taxon>Acidimicrobiales</taxon>
        <taxon>Acidimicrobiaceae</taxon>
        <taxon>Acidimicrobium</taxon>
    </lineage>
</organism>
<evidence type="ECO:0000256" key="3">
    <source>
        <dbReference type="ARBA" id="ARBA00023163"/>
    </source>
</evidence>
<dbReference type="SUPFAM" id="SSF46785">
    <property type="entry name" value="Winged helix' DNA-binding domain"/>
    <property type="match status" value="1"/>
</dbReference>
<dbReference type="PANTHER" id="PTHR43132:SF2">
    <property type="entry name" value="ARSENICAL RESISTANCE OPERON REPRESSOR ARSR-RELATED"/>
    <property type="match status" value="1"/>
</dbReference>
<evidence type="ECO:0000256" key="2">
    <source>
        <dbReference type="ARBA" id="ARBA00023125"/>
    </source>
</evidence>
<dbReference type="HOGENOM" id="CLU_097806_6_1_11"/>
<evidence type="ECO:0000313" key="5">
    <source>
        <dbReference type="EMBL" id="ACU53277.1"/>
    </source>
</evidence>
<keyword evidence="6" id="KW-1185">Reference proteome</keyword>
<proteinExistence type="predicted"/>
<dbReference type="GO" id="GO:0003677">
    <property type="term" value="F:DNA binding"/>
    <property type="evidence" value="ECO:0007669"/>
    <property type="project" value="UniProtKB-KW"/>
</dbReference>
<dbReference type="eggNOG" id="COG0640">
    <property type="taxonomic scope" value="Bacteria"/>
</dbReference>